<evidence type="ECO:0000256" key="1">
    <source>
        <dbReference type="ARBA" id="ARBA00001947"/>
    </source>
</evidence>
<sequence>MSEFSESELERLDQAAELLFEAEDRLPVLKSVNWNRQVAADFFASDGKELPKPSYTVVDPTPSIERVNAARKLVDGDSPVHDWLNRLADVTRQTADMLGALGTPAFFRHSCELYGSPTTPIADGEHGALDLAVRLDDLLSEFDEGTLKLAPPERFTAVELKAQLDEALPEHFGDMAPSVMVTSDVSAKAAAGKDYIKLRDDATFTDLDVTQLLHHEALIHIATGMNGRAHGRFTVLGESHPGNAQTQEGLAVFAEFITGAIDPRRFRRLADRTIAIDMAVNGADFLDLYAFFREKSTRDAPFEAFESARRIVRGGMVEGGAPFTKDGVYLSGLIEVHSYLHAAIRSGDTRLIKLLFVGKIDLDDLDAMDMLARENFLKEPAYLPPWASDARYLLAYLSYSTFLNQIDLRKVTRRYKSLIASNTN</sequence>
<dbReference type="PANTHER" id="PTHR31817:SF0">
    <property type="entry name" value="CHROMOSOME UNDETERMINED SCAFFOLD_67, WHOLE GENOME SHOTGUN SEQUENCE"/>
    <property type="match status" value="1"/>
</dbReference>
<evidence type="ECO:0000313" key="5">
    <source>
        <dbReference type="EMBL" id="MFC6200232.1"/>
    </source>
</evidence>
<dbReference type="Proteomes" id="UP001596303">
    <property type="component" value="Unassembled WGS sequence"/>
</dbReference>
<evidence type="ECO:0000256" key="4">
    <source>
        <dbReference type="ARBA" id="ARBA00023049"/>
    </source>
</evidence>
<dbReference type="SMART" id="SM01154">
    <property type="entry name" value="DUF1704"/>
    <property type="match status" value="1"/>
</dbReference>
<comment type="cofactor">
    <cofactor evidence="1">
        <name>Zn(2+)</name>
        <dbReference type="ChEBI" id="CHEBI:29105"/>
    </cofactor>
</comment>
<dbReference type="Pfam" id="PF08014">
    <property type="entry name" value="MATCAP"/>
    <property type="match status" value="1"/>
</dbReference>
<dbReference type="InterPro" id="IPR012548">
    <property type="entry name" value="MATCAP"/>
</dbReference>
<gene>
    <name evidence="5" type="ORF">ACFQDM_19335</name>
</gene>
<keyword evidence="3" id="KW-0378">Hydrolase</keyword>
<evidence type="ECO:0000256" key="3">
    <source>
        <dbReference type="ARBA" id="ARBA00022801"/>
    </source>
</evidence>
<protein>
    <submittedName>
        <fullName evidence="5">Flavohemoglobin expression-modulating QEGLA motif protein</fullName>
    </submittedName>
</protein>
<keyword evidence="2" id="KW-0645">Protease</keyword>
<reference evidence="6" key="1">
    <citation type="journal article" date="2019" name="Int. J. Syst. Evol. Microbiol.">
        <title>The Global Catalogue of Microorganisms (GCM) 10K type strain sequencing project: providing services to taxonomists for standard genome sequencing and annotation.</title>
        <authorList>
            <consortium name="The Broad Institute Genomics Platform"/>
            <consortium name="The Broad Institute Genome Sequencing Center for Infectious Disease"/>
            <person name="Wu L."/>
            <person name="Ma J."/>
        </authorList>
    </citation>
    <scope>NUCLEOTIDE SEQUENCE [LARGE SCALE GENOMIC DNA]</scope>
    <source>
        <strain evidence="6">CGMCC-1.15741</strain>
    </source>
</reference>
<keyword evidence="6" id="KW-1185">Reference proteome</keyword>
<comment type="caution">
    <text evidence="5">The sequence shown here is derived from an EMBL/GenBank/DDBJ whole genome shotgun (WGS) entry which is preliminary data.</text>
</comment>
<accession>A0ABW1SEU1</accession>
<name>A0ABW1SEU1_9PROT</name>
<keyword evidence="4" id="KW-0482">Metalloprotease</keyword>
<proteinExistence type="predicted"/>
<dbReference type="EMBL" id="JBHSSW010000066">
    <property type="protein sequence ID" value="MFC6200232.1"/>
    <property type="molecule type" value="Genomic_DNA"/>
</dbReference>
<organism evidence="5 6">
    <name type="scientific">Ponticaulis profundi</name>
    <dbReference type="NCBI Taxonomy" id="2665222"/>
    <lineage>
        <taxon>Bacteria</taxon>
        <taxon>Pseudomonadati</taxon>
        <taxon>Pseudomonadota</taxon>
        <taxon>Alphaproteobacteria</taxon>
        <taxon>Hyphomonadales</taxon>
        <taxon>Hyphomonadaceae</taxon>
        <taxon>Ponticaulis</taxon>
    </lineage>
</organism>
<dbReference type="PANTHER" id="PTHR31817">
    <property type="match status" value="1"/>
</dbReference>
<evidence type="ECO:0000256" key="2">
    <source>
        <dbReference type="ARBA" id="ARBA00022670"/>
    </source>
</evidence>
<dbReference type="RefSeq" id="WP_377382373.1">
    <property type="nucleotide sequence ID" value="NZ_JBHSSW010000066.1"/>
</dbReference>
<evidence type="ECO:0000313" key="6">
    <source>
        <dbReference type="Proteomes" id="UP001596303"/>
    </source>
</evidence>